<dbReference type="SUPFAM" id="SSF51246">
    <property type="entry name" value="Rudiment single hybrid motif"/>
    <property type="match status" value="1"/>
</dbReference>
<dbReference type="Gene3D" id="3.30.470.20">
    <property type="entry name" value="ATP-grasp fold, B domain"/>
    <property type="match status" value="1"/>
</dbReference>
<keyword evidence="3" id="KW-1185">Reference proteome</keyword>
<dbReference type="InterPro" id="IPR048740">
    <property type="entry name" value="PurT_C"/>
</dbReference>
<evidence type="ECO:0000313" key="2">
    <source>
        <dbReference type="EMBL" id="MFD1217716.1"/>
    </source>
</evidence>
<sequence length="72" mass="7840">MVPEIEAIATDLWPSWKGGGQISNRPDTQLRLFGKPEVSDKRPLGVALARADDIETARDVANAVIADIEIKL</sequence>
<evidence type="ECO:0000259" key="1">
    <source>
        <dbReference type="Pfam" id="PF21244"/>
    </source>
</evidence>
<dbReference type="Proteomes" id="UP001597264">
    <property type="component" value="Unassembled WGS sequence"/>
</dbReference>
<dbReference type="Pfam" id="PF21244">
    <property type="entry name" value="PurT_C"/>
    <property type="match status" value="1"/>
</dbReference>
<reference evidence="3" key="1">
    <citation type="journal article" date="2019" name="Int. J. Syst. Evol. Microbiol.">
        <title>The Global Catalogue of Microorganisms (GCM) 10K type strain sequencing project: providing services to taxonomists for standard genome sequencing and annotation.</title>
        <authorList>
            <consortium name="The Broad Institute Genomics Platform"/>
            <consortium name="The Broad Institute Genome Sequencing Center for Infectious Disease"/>
            <person name="Wu L."/>
            <person name="Ma J."/>
        </authorList>
    </citation>
    <scope>NUCLEOTIDE SEQUENCE [LARGE SCALE GENOMIC DNA]</scope>
    <source>
        <strain evidence="3">CCUG 54356</strain>
    </source>
</reference>
<name>A0ABW3UB65_9GAMM</name>
<dbReference type="InterPro" id="IPR011054">
    <property type="entry name" value="Rudment_hybrid_motif"/>
</dbReference>
<feature type="domain" description="PurT C-terminal" evidence="1">
    <location>
        <begin position="26"/>
        <end position="67"/>
    </location>
</feature>
<dbReference type="EMBL" id="JBHTLR010000019">
    <property type="protein sequence ID" value="MFD1217716.1"/>
    <property type="molecule type" value="Genomic_DNA"/>
</dbReference>
<protein>
    <recommendedName>
        <fullName evidence="1">PurT C-terminal domain-containing protein</fullName>
    </recommendedName>
</protein>
<accession>A0ABW3UB65</accession>
<dbReference type="RefSeq" id="WP_230438837.1">
    <property type="nucleotide sequence ID" value="NZ_CP087715.1"/>
</dbReference>
<gene>
    <name evidence="2" type="ORF">ACFQ2X_13980</name>
</gene>
<evidence type="ECO:0000313" key="3">
    <source>
        <dbReference type="Proteomes" id="UP001597264"/>
    </source>
</evidence>
<comment type="caution">
    <text evidence="2">The sequence shown here is derived from an EMBL/GenBank/DDBJ whole genome shotgun (WGS) entry which is preliminary data.</text>
</comment>
<proteinExistence type="predicted"/>
<organism evidence="2 3">
    <name type="scientific">Microbulbifer celer</name>
    <dbReference type="NCBI Taxonomy" id="435905"/>
    <lineage>
        <taxon>Bacteria</taxon>
        <taxon>Pseudomonadati</taxon>
        <taxon>Pseudomonadota</taxon>
        <taxon>Gammaproteobacteria</taxon>
        <taxon>Cellvibrionales</taxon>
        <taxon>Microbulbiferaceae</taxon>
        <taxon>Microbulbifer</taxon>
    </lineage>
</organism>